<dbReference type="PANTHER" id="PTHR28259:SF1">
    <property type="entry name" value="FLUORIDE EXPORT PROTEIN 1-RELATED"/>
    <property type="match status" value="1"/>
</dbReference>
<proteinExistence type="inferred from homology"/>
<evidence type="ECO:0000256" key="11">
    <source>
        <dbReference type="ARBA" id="ARBA00035585"/>
    </source>
</evidence>
<sequence length="125" mass="13647">MPTYVAIAIGGAFGAVIRYWLSTSVEHLNGSTFPLGTFSVNVFGSFLMGALFILFMEKAELIAAYRPLLAIGFLGAMTTFSTFSLDAFLLFQQGHYNTALFYVLSSVIICIFAVYFGMLLARAVL</sequence>
<keyword evidence="12" id="KW-0479">Metal-binding</keyword>
<feature type="transmembrane region" description="Helical" evidence="12">
    <location>
        <begin position="5"/>
        <end position="21"/>
    </location>
</feature>
<evidence type="ECO:0000256" key="9">
    <source>
        <dbReference type="ARBA" id="ARBA00023303"/>
    </source>
</evidence>
<evidence type="ECO:0000313" key="14">
    <source>
        <dbReference type="Proteomes" id="UP000320404"/>
    </source>
</evidence>
<dbReference type="AlphaFoldDB" id="A0A520RVK6"/>
<dbReference type="GO" id="GO:0046872">
    <property type="term" value="F:metal ion binding"/>
    <property type="evidence" value="ECO:0007669"/>
    <property type="project" value="UniProtKB-KW"/>
</dbReference>
<feature type="transmembrane region" description="Helical" evidence="12">
    <location>
        <begin position="68"/>
        <end position="93"/>
    </location>
</feature>
<evidence type="ECO:0000256" key="2">
    <source>
        <dbReference type="ARBA" id="ARBA00022475"/>
    </source>
</evidence>
<evidence type="ECO:0000256" key="1">
    <source>
        <dbReference type="ARBA" id="ARBA00004651"/>
    </source>
</evidence>
<dbReference type="HAMAP" id="MF_00454">
    <property type="entry name" value="FluC"/>
    <property type="match status" value="1"/>
</dbReference>
<dbReference type="GO" id="GO:0062054">
    <property type="term" value="F:fluoride channel activity"/>
    <property type="evidence" value="ECO:0007669"/>
    <property type="project" value="UniProtKB-UniRule"/>
</dbReference>
<feature type="transmembrane region" description="Helical" evidence="12">
    <location>
        <begin position="33"/>
        <end position="56"/>
    </location>
</feature>
<evidence type="ECO:0000313" key="13">
    <source>
        <dbReference type="EMBL" id="RZO74280.1"/>
    </source>
</evidence>
<evidence type="ECO:0000256" key="6">
    <source>
        <dbReference type="ARBA" id="ARBA00023053"/>
    </source>
</evidence>
<keyword evidence="7 12" id="KW-0406">Ion transport</keyword>
<keyword evidence="6 12" id="KW-0915">Sodium</keyword>
<dbReference type="NCBIfam" id="TIGR00494">
    <property type="entry name" value="crcB"/>
    <property type="match status" value="1"/>
</dbReference>
<keyword evidence="12" id="KW-0813">Transport</keyword>
<dbReference type="InterPro" id="IPR003691">
    <property type="entry name" value="FluC"/>
</dbReference>
<comment type="similarity">
    <text evidence="10 12">Belongs to the fluoride channel Fluc/FEX (TC 1.A.43) family.</text>
</comment>
<evidence type="ECO:0000256" key="3">
    <source>
        <dbReference type="ARBA" id="ARBA00022519"/>
    </source>
</evidence>
<dbReference type="Pfam" id="PF02537">
    <property type="entry name" value="CRCB"/>
    <property type="match status" value="1"/>
</dbReference>
<accession>A0A520RVK6</accession>
<keyword evidence="2 12" id="KW-1003">Cell membrane</keyword>
<evidence type="ECO:0000256" key="7">
    <source>
        <dbReference type="ARBA" id="ARBA00023065"/>
    </source>
</evidence>
<dbReference type="Proteomes" id="UP000320404">
    <property type="component" value="Unassembled WGS sequence"/>
</dbReference>
<reference evidence="13 14" key="1">
    <citation type="submission" date="2019-02" db="EMBL/GenBank/DDBJ databases">
        <title>Prokaryotic population dynamics and viral predation in marine succession experiment using metagenomics: the confinement effect.</title>
        <authorList>
            <person name="Haro-Moreno J.M."/>
            <person name="Rodriguez-Valera F."/>
            <person name="Lopez-Perez M."/>
        </authorList>
    </citation>
    <scope>NUCLEOTIDE SEQUENCE [LARGE SCALE GENOMIC DNA]</scope>
    <source>
        <strain evidence="13">MED-G158</strain>
    </source>
</reference>
<evidence type="ECO:0000256" key="10">
    <source>
        <dbReference type="ARBA" id="ARBA00035120"/>
    </source>
</evidence>
<gene>
    <name evidence="12 13" type="primary">crcB</name>
    <name evidence="12" type="synonym">fluC</name>
    <name evidence="13" type="ORF">EVA69_06140</name>
</gene>
<keyword evidence="9 12" id="KW-0407">Ion channel</keyword>
<evidence type="ECO:0000256" key="4">
    <source>
        <dbReference type="ARBA" id="ARBA00022692"/>
    </source>
</evidence>
<organism evidence="13 14">
    <name type="scientific">OM182 bacterium</name>
    <dbReference type="NCBI Taxonomy" id="2510334"/>
    <lineage>
        <taxon>Bacteria</taxon>
        <taxon>Pseudomonadati</taxon>
        <taxon>Pseudomonadota</taxon>
        <taxon>Gammaproteobacteria</taxon>
        <taxon>OMG group</taxon>
        <taxon>OM182 clade</taxon>
    </lineage>
</organism>
<keyword evidence="8 12" id="KW-0472">Membrane</keyword>
<evidence type="ECO:0000256" key="5">
    <source>
        <dbReference type="ARBA" id="ARBA00022989"/>
    </source>
</evidence>
<dbReference type="EMBL" id="SHAH01000107">
    <property type="protein sequence ID" value="RZO74280.1"/>
    <property type="molecule type" value="Genomic_DNA"/>
</dbReference>
<comment type="catalytic activity">
    <reaction evidence="11">
        <text>fluoride(in) = fluoride(out)</text>
        <dbReference type="Rhea" id="RHEA:76159"/>
        <dbReference type="ChEBI" id="CHEBI:17051"/>
    </reaction>
    <physiologicalReaction direction="left-to-right" evidence="11">
        <dbReference type="Rhea" id="RHEA:76160"/>
    </physiologicalReaction>
</comment>
<keyword evidence="4 12" id="KW-0812">Transmembrane</keyword>
<dbReference type="GO" id="GO:0140114">
    <property type="term" value="P:cellular detoxification of fluoride"/>
    <property type="evidence" value="ECO:0007669"/>
    <property type="project" value="UniProtKB-UniRule"/>
</dbReference>
<protein>
    <recommendedName>
        <fullName evidence="12">Fluoride-specific ion channel FluC</fullName>
    </recommendedName>
</protein>
<comment type="subcellular location">
    <subcellularLocation>
        <location evidence="1 12">Cell membrane</location>
        <topology evidence="1 12">Multi-pass membrane protein</topology>
    </subcellularLocation>
</comment>
<comment type="activity regulation">
    <text evidence="12">Na(+) is not transported, but it plays an essential structural role and its presence is essential for fluoride channel function.</text>
</comment>
<feature type="binding site" evidence="12">
    <location>
        <position position="75"/>
    </location>
    <ligand>
        <name>Na(+)</name>
        <dbReference type="ChEBI" id="CHEBI:29101"/>
        <note>structural</note>
    </ligand>
</feature>
<feature type="binding site" evidence="12">
    <location>
        <position position="78"/>
    </location>
    <ligand>
        <name>Na(+)</name>
        <dbReference type="ChEBI" id="CHEBI:29101"/>
        <note>structural</note>
    </ligand>
</feature>
<dbReference type="GO" id="GO:0005886">
    <property type="term" value="C:plasma membrane"/>
    <property type="evidence" value="ECO:0007669"/>
    <property type="project" value="UniProtKB-SubCell"/>
</dbReference>
<comment type="caution">
    <text evidence="13">The sequence shown here is derived from an EMBL/GenBank/DDBJ whole genome shotgun (WGS) entry which is preliminary data.</text>
</comment>
<comment type="function">
    <text evidence="12">Fluoride-specific ion channel. Important for reducing fluoride concentration in the cell, thus reducing its toxicity.</text>
</comment>
<evidence type="ECO:0000256" key="12">
    <source>
        <dbReference type="HAMAP-Rule" id="MF_00454"/>
    </source>
</evidence>
<keyword evidence="5 12" id="KW-1133">Transmembrane helix</keyword>
<feature type="transmembrane region" description="Helical" evidence="12">
    <location>
        <begin position="99"/>
        <end position="121"/>
    </location>
</feature>
<keyword evidence="3" id="KW-0997">Cell inner membrane</keyword>
<name>A0A520RVK6_9GAMM</name>
<evidence type="ECO:0000256" key="8">
    <source>
        <dbReference type="ARBA" id="ARBA00023136"/>
    </source>
</evidence>
<dbReference type="PANTHER" id="PTHR28259">
    <property type="entry name" value="FLUORIDE EXPORT PROTEIN 1-RELATED"/>
    <property type="match status" value="1"/>
</dbReference>